<dbReference type="InterPro" id="IPR013328">
    <property type="entry name" value="6PGD_dom2"/>
</dbReference>
<dbReference type="PANTHER" id="PTHR38015">
    <property type="entry name" value="BLR6086 PROTEIN"/>
    <property type="match status" value="1"/>
</dbReference>
<organism evidence="2 3">
    <name type="scientific">Albugo candida</name>
    <dbReference type="NCBI Taxonomy" id="65357"/>
    <lineage>
        <taxon>Eukaryota</taxon>
        <taxon>Sar</taxon>
        <taxon>Stramenopiles</taxon>
        <taxon>Oomycota</taxon>
        <taxon>Peronosporomycetes</taxon>
        <taxon>Albuginales</taxon>
        <taxon>Albuginaceae</taxon>
        <taxon>Albugo</taxon>
    </lineage>
</organism>
<dbReference type="Gene3D" id="1.10.1040.10">
    <property type="entry name" value="N-(1-d-carboxylethyl)-l-norvaline Dehydrogenase, domain 2"/>
    <property type="match status" value="1"/>
</dbReference>
<evidence type="ECO:0000313" key="3">
    <source>
        <dbReference type="Proteomes" id="UP000053237"/>
    </source>
</evidence>
<comment type="caution">
    <text evidence="2">The sequence shown here is derived from an EMBL/GenBank/DDBJ whole genome shotgun (WGS) entry which is preliminary data.</text>
</comment>
<dbReference type="Gene3D" id="3.40.50.720">
    <property type="entry name" value="NAD(P)-binding Rossmann-like Domain"/>
    <property type="match status" value="1"/>
</dbReference>
<dbReference type="Pfam" id="PF02317">
    <property type="entry name" value="Octopine_DH"/>
    <property type="match status" value="1"/>
</dbReference>
<keyword evidence="3" id="KW-1185">Reference proteome</keyword>
<dbReference type="EMBL" id="CAIX01000062">
    <property type="protein sequence ID" value="CCI44103.1"/>
    <property type="molecule type" value="Genomic_DNA"/>
</dbReference>
<dbReference type="InterPro" id="IPR008927">
    <property type="entry name" value="6-PGluconate_DH-like_C_sf"/>
</dbReference>
<evidence type="ECO:0000259" key="1">
    <source>
        <dbReference type="Pfam" id="PF02317"/>
    </source>
</evidence>
<dbReference type="InterPro" id="IPR003421">
    <property type="entry name" value="Opine_DH"/>
</dbReference>
<accession>A0A024GBF8</accession>
<dbReference type="SUPFAM" id="SSF51735">
    <property type="entry name" value="NAD(P)-binding Rossmann-fold domains"/>
    <property type="match status" value="1"/>
</dbReference>
<sequence length="424" mass="47573">MTLSIESARACVESLQQSKPYQGIVTICGGGNGAHVAAGYIASKGIRVNVLTRQPDRWNDTIEVITKGSSWESKGAINGKLHLVSKSARYVIPDADLIILAAPANAHPDILQDISEYIKDGAVLGALFAQGGFDWAVKKILTTKMLQLDMVRSTCRHNARMIGPKKKLFVASYPAEKRDNAARLLESLFDIPCNPVSNFLTLTLTPSNQIIHPARYYAIFQDWDGVRTYTRAELEKRGGMTLYADFDENSAEQLAMLDNELQQIKLAILRKFPALDLSDVLPIGKRVIKHYGADVSDRSSLQKIFATNLGYAGCATPLVEVTQNRFIPAVHSRLFWEDIPFGLCILKCIAELSGNFPTPRLDFMIRWHQQYMNVEFLNADGQLNAQEMWRTGTPYKYGIHDLRDLVSTSLPQEMRQYRHPRSRI</sequence>
<name>A0A024GBF8_9STRA</name>
<dbReference type="GO" id="GO:0016491">
    <property type="term" value="F:oxidoreductase activity"/>
    <property type="evidence" value="ECO:0007669"/>
    <property type="project" value="InterPro"/>
</dbReference>
<gene>
    <name evidence="2" type="ORF">BN9_048870</name>
</gene>
<dbReference type="SUPFAM" id="SSF48179">
    <property type="entry name" value="6-phosphogluconate dehydrogenase C-terminal domain-like"/>
    <property type="match status" value="1"/>
</dbReference>
<reference evidence="2 3" key="1">
    <citation type="submission" date="2012-05" db="EMBL/GenBank/DDBJ databases">
        <title>Recombination and specialization in a pathogen metapopulation.</title>
        <authorList>
            <person name="Gardiner A."/>
            <person name="Kemen E."/>
            <person name="Schultz-Larsen T."/>
            <person name="MacLean D."/>
            <person name="Van Oosterhout C."/>
            <person name="Jones J.D.G."/>
        </authorList>
    </citation>
    <scope>NUCLEOTIDE SEQUENCE [LARGE SCALE GENOMIC DNA]</scope>
    <source>
        <strain evidence="2 3">Ac Nc2</strain>
    </source>
</reference>
<dbReference type="AlphaFoldDB" id="A0A024GBF8"/>
<dbReference type="InParanoid" id="A0A024GBF8"/>
<dbReference type="OrthoDB" id="6058913at2759"/>
<feature type="domain" description="Opine dehydrogenase" evidence="1">
    <location>
        <begin position="196"/>
        <end position="372"/>
    </location>
</feature>
<dbReference type="Proteomes" id="UP000053237">
    <property type="component" value="Unassembled WGS sequence"/>
</dbReference>
<dbReference type="InterPro" id="IPR036291">
    <property type="entry name" value="NAD(P)-bd_dom_sf"/>
</dbReference>
<dbReference type="PANTHER" id="PTHR38015:SF1">
    <property type="entry name" value="OPINE DEHYDROGENASE DOMAIN-CONTAINING PROTEIN"/>
    <property type="match status" value="1"/>
</dbReference>
<protein>
    <recommendedName>
        <fullName evidence="1">Opine dehydrogenase domain-containing protein</fullName>
    </recommendedName>
</protein>
<proteinExistence type="predicted"/>
<evidence type="ECO:0000313" key="2">
    <source>
        <dbReference type="EMBL" id="CCI44103.1"/>
    </source>
</evidence>
<dbReference type="InterPro" id="IPR051729">
    <property type="entry name" value="Opine/Lysopine_DH"/>
</dbReference>